<proteinExistence type="predicted"/>
<evidence type="ECO:0000313" key="5">
    <source>
        <dbReference type="Proteomes" id="UP000664859"/>
    </source>
</evidence>
<evidence type="ECO:0000256" key="1">
    <source>
        <dbReference type="ARBA" id="ARBA00022737"/>
    </source>
</evidence>
<dbReference type="PRINTS" id="PR01415">
    <property type="entry name" value="ANKYRIN"/>
</dbReference>
<dbReference type="AlphaFoldDB" id="A0A835YNI0"/>
<keyword evidence="5" id="KW-1185">Reference proteome</keyword>
<organism evidence="4 5">
    <name type="scientific">Tribonema minus</name>
    <dbReference type="NCBI Taxonomy" id="303371"/>
    <lineage>
        <taxon>Eukaryota</taxon>
        <taxon>Sar</taxon>
        <taxon>Stramenopiles</taxon>
        <taxon>Ochrophyta</taxon>
        <taxon>PX clade</taxon>
        <taxon>Xanthophyceae</taxon>
        <taxon>Tribonematales</taxon>
        <taxon>Tribonemataceae</taxon>
        <taxon>Tribonema</taxon>
    </lineage>
</organism>
<dbReference type="PANTHER" id="PTHR23206:SF8">
    <property type="entry name" value="ANKYRIN REPEAT AND KH DOMAIN-CONTAINING 1"/>
    <property type="match status" value="1"/>
</dbReference>
<name>A0A835YNI0_9STRA</name>
<evidence type="ECO:0000313" key="4">
    <source>
        <dbReference type="EMBL" id="KAG5178101.1"/>
    </source>
</evidence>
<feature type="repeat" description="ANK" evidence="3">
    <location>
        <begin position="139"/>
        <end position="171"/>
    </location>
</feature>
<dbReference type="PROSITE" id="PS50297">
    <property type="entry name" value="ANK_REP_REGION"/>
    <property type="match status" value="1"/>
</dbReference>
<feature type="repeat" description="ANK" evidence="3">
    <location>
        <begin position="106"/>
        <end position="138"/>
    </location>
</feature>
<sequence length="230" mass="23751">MTAPTAKQVCDAAKAGDVAKLRELQLAGADINAQNEDGDVALLLAAQGGFHEAVRWLCMAGAKKDVMDKHVGATPMLFACIEGASMVVNGGVLLDGGADVSARDKSGRTALMFAAELGHPELVQWCLEFKSDPAAADVNGTTPLHYAAKGGHVDVVKALIEGGAALNAVNAKGSNAMHFAASGSSVQVSSGFWRHSLHVSGVCARALAHAPLLYAHMLKDVVLLEVSCII</sequence>
<dbReference type="InterPro" id="IPR002110">
    <property type="entry name" value="Ankyrin_rpt"/>
</dbReference>
<keyword evidence="1" id="KW-0677">Repeat</keyword>
<dbReference type="OrthoDB" id="113916at2759"/>
<dbReference type="SMART" id="SM00248">
    <property type="entry name" value="ANK"/>
    <property type="match status" value="4"/>
</dbReference>
<dbReference type="PANTHER" id="PTHR23206">
    <property type="entry name" value="MASK PROTEIN"/>
    <property type="match status" value="1"/>
</dbReference>
<dbReference type="EMBL" id="JAFCMP010000518">
    <property type="protein sequence ID" value="KAG5178101.1"/>
    <property type="molecule type" value="Genomic_DNA"/>
</dbReference>
<accession>A0A835YNI0</accession>
<dbReference type="Pfam" id="PF13637">
    <property type="entry name" value="Ank_4"/>
    <property type="match status" value="1"/>
</dbReference>
<comment type="caution">
    <text evidence="4">The sequence shown here is derived from an EMBL/GenBank/DDBJ whole genome shotgun (WGS) entry which is preliminary data.</text>
</comment>
<gene>
    <name evidence="4" type="ORF">JKP88DRAFT_169384</name>
</gene>
<dbReference type="Proteomes" id="UP000664859">
    <property type="component" value="Unassembled WGS sequence"/>
</dbReference>
<dbReference type="InterPro" id="IPR051631">
    <property type="entry name" value="Ankyrin-KH/SAM_domain"/>
</dbReference>
<dbReference type="Pfam" id="PF12796">
    <property type="entry name" value="Ank_2"/>
    <property type="match status" value="1"/>
</dbReference>
<dbReference type="InterPro" id="IPR036770">
    <property type="entry name" value="Ankyrin_rpt-contain_sf"/>
</dbReference>
<dbReference type="Gene3D" id="1.25.40.20">
    <property type="entry name" value="Ankyrin repeat-containing domain"/>
    <property type="match status" value="3"/>
</dbReference>
<dbReference type="PROSITE" id="PS50088">
    <property type="entry name" value="ANK_REPEAT"/>
    <property type="match status" value="3"/>
</dbReference>
<dbReference type="SUPFAM" id="SSF48403">
    <property type="entry name" value="Ankyrin repeat"/>
    <property type="match status" value="1"/>
</dbReference>
<reference evidence="4" key="1">
    <citation type="submission" date="2021-02" db="EMBL/GenBank/DDBJ databases">
        <title>First Annotated Genome of the Yellow-green Alga Tribonema minus.</title>
        <authorList>
            <person name="Mahan K.M."/>
        </authorList>
    </citation>
    <scope>NUCLEOTIDE SEQUENCE</scope>
    <source>
        <strain evidence="4">UTEX B ZZ1240</strain>
    </source>
</reference>
<protein>
    <submittedName>
        <fullName evidence="4">Ankyrin repeat-containing domain protein</fullName>
    </submittedName>
</protein>
<keyword evidence="2 3" id="KW-0040">ANK repeat</keyword>
<feature type="repeat" description="ANK" evidence="3">
    <location>
        <begin position="37"/>
        <end position="69"/>
    </location>
</feature>
<evidence type="ECO:0000256" key="3">
    <source>
        <dbReference type="PROSITE-ProRule" id="PRU00023"/>
    </source>
</evidence>
<evidence type="ECO:0000256" key="2">
    <source>
        <dbReference type="ARBA" id="ARBA00023043"/>
    </source>
</evidence>